<dbReference type="Gene3D" id="3.10.20.90">
    <property type="entry name" value="Phosphatidylinositol 3-kinase Catalytic Subunit, Chain A, domain 1"/>
    <property type="match status" value="1"/>
</dbReference>
<dbReference type="InterPro" id="IPR000626">
    <property type="entry name" value="Ubiquitin-like_dom"/>
</dbReference>
<name>S9W3J1_SCHCR</name>
<feature type="region of interest" description="Disordered" evidence="1">
    <location>
        <begin position="15"/>
        <end position="42"/>
    </location>
</feature>
<dbReference type="Proteomes" id="UP000015464">
    <property type="component" value="Unassembled WGS sequence"/>
</dbReference>
<protein>
    <recommendedName>
        <fullName evidence="2">Ubiquitin-like domain-containing protein</fullName>
    </recommendedName>
</protein>
<evidence type="ECO:0000313" key="3">
    <source>
        <dbReference type="EMBL" id="EPY53114.1"/>
    </source>
</evidence>
<feature type="domain" description="Ubiquitin-like" evidence="2">
    <location>
        <begin position="58"/>
        <end position="118"/>
    </location>
</feature>
<dbReference type="OMA" id="MFLMNIS"/>
<dbReference type="GeneID" id="25037972"/>
<gene>
    <name evidence="3" type="ORF">SPOG_03655</name>
</gene>
<evidence type="ECO:0000259" key="2">
    <source>
        <dbReference type="PROSITE" id="PS50053"/>
    </source>
</evidence>
<dbReference type="RefSeq" id="XP_013021373.1">
    <property type="nucleotide sequence ID" value="XM_013165919.1"/>
</dbReference>
<reference evidence="3 4" key="1">
    <citation type="journal article" date="2011" name="Science">
        <title>Comparative functional genomics of the fission yeasts.</title>
        <authorList>
            <person name="Rhind N."/>
            <person name="Chen Z."/>
            <person name="Yassour M."/>
            <person name="Thompson D.A."/>
            <person name="Haas B.J."/>
            <person name="Habib N."/>
            <person name="Wapinski I."/>
            <person name="Roy S."/>
            <person name="Lin M.F."/>
            <person name="Heiman D.I."/>
            <person name="Young S.K."/>
            <person name="Furuya K."/>
            <person name="Guo Y."/>
            <person name="Pidoux A."/>
            <person name="Chen H.M."/>
            <person name="Robbertse B."/>
            <person name="Goldberg J.M."/>
            <person name="Aoki K."/>
            <person name="Bayne E.H."/>
            <person name="Berlin A.M."/>
            <person name="Desjardins C.A."/>
            <person name="Dobbs E."/>
            <person name="Dukaj L."/>
            <person name="Fan L."/>
            <person name="FitzGerald M.G."/>
            <person name="French C."/>
            <person name="Gujja S."/>
            <person name="Hansen K."/>
            <person name="Keifenheim D."/>
            <person name="Levin J.Z."/>
            <person name="Mosher R.A."/>
            <person name="Mueller C.A."/>
            <person name="Pfiffner J."/>
            <person name="Priest M."/>
            <person name="Russ C."/>
            <person name="Smialowska A."/>
            <person name="Swoboda P."/>
            <person name="Sykes S.M."/>
            <person name="Vaughn M."/>
            <person name="Vengrova S."/>
            <person name="Yoder R."/>
            <person name="Zeng Q."/>
            <person name="Allshire R."/>
            <person name="Baulcombe D."/>
            <person name="Birren B.W."/>
            <person name="Brown W."/>
            <person name="Ekwall K."/>
            <person name="Kellis M."/>
            <person name="Leatherwood J."/>
            <person name="Levin H."/>
            <person name="Margalit H."/>
            <person name="Martienssen R."/>
            <person name="Nieduszynski C.A."/>
            <person name="Spatafora J.W."/>
            <person name="Friedman N."/>
            <person name="Dalgaard J.Z."/>
            <person name="Baumann P."/>
            <person name="Niki H."/>
            <person name="Regev A."/>
            <person name="Nusbaum C."/>
        </authorList>
    </citation>
    <scope>NUCLEOTIDE SEQUENCE [LARGE SCALE GENOMIC DNA]</scope>
    <source>
        <strain evidence="4">OY26 / ATCC MYA-4695 / CBS 11777 / NBRC 106824 / NRRL Y48691</strain>
    </source>
</reference>
<accession>S9W3J1</accession>
<dbReference type="AlphaFoldDB" id="S9W3J1"/>
<dbReference type="InterPro" id="IPR029071">
    <property type="entry name" value="Ubiquitin-like_domsf"/>
</dbReference>
<dbReference type="eggNOG" id="ENOG502S3QU">
    <property type="taxonomic scope" value="Eukaryota"/>
</dbReference>
<evidence type="ECO:0000313" key="4">
    <source>
        <dbReference type="Proteomes" id="UP000015464"/>
    </source>
</evidence>
<keyword evidence="4" id="KW-1185">Reference proteome</keyword>
<dbReference type="OrthoDB" id="5366541at2759"/>
<dbReference type="EMBL" id="KE546988">
    <property type="protein sequence ID" value="EPY53114.1"/>
    <property type="molecule type" value="Genomic_DNA"/>
</dbReference>
<sequence>MSQVQIVRSFIEELSKNPRKHPDRIPADKINSSALSTPIGIPKTPFPKKKFEQEEKKVRILAKTVRPPVVSASAEISTQSTVLDLKESLAPQLNTVVPSLRLLYKGKPLVNSKFLTDYFDPDVTDVSLQMFLLQNS</sequence>
<dbReference type="HOGENOM" id="CLU_1876626_0_0_1"/>
<dbReference type="SUPFAM" id="SSF54236">
    <property type="entry name" value="Ubiquitin-like"/>
    <property type="match status" value="1"/>
</dbReference>
<dbReference type="PROSITE" id="PS50053">
    <property type="entry name" value="UBIQUITIN_2"/>
    <property type="match status" value="1"/>
</dbReference>
<proteinExistence type="predicted"/>
<dbReference type="Pfam" id="PF00240">
    <property type="entry name" value="ubiquitin"/>
    <property type="match status" value="1"/>
</dbReference>
<evidence type="ECO:0000256" key="1">
    <source>
        <dbReference type="SAM" id="MobiDB-lite"/>
    </source>
</evidence>
<organism evidence="3 4">
    <name type="scientific">Schizosaccharomyces cryophilus (strain OY26 / ATCC MYA-4695 / CBS 11777 / NBRC 106824 / NRRL Y48691)</name>
    <name type="common">Fission yeast</name>
    <dbReference type="NCBI Taxonomy" id="653667"/>
    <lineage>
        <taxon>Eukaryota</taxon>
        <taxon>Fungi</taxon>
        <taxon>Dikarya</taxon>
        <taxon>Ascomycota</taxon>
        <taxon>Taphrinomycotina</taxon>
        <taxon>Schizosaccharomycetes</taxon>
        <taxon>Schizosaccharomycetales</taxon>
        <taxon>Schizosaccharomycetaceae</taxon>
        <taxon>Schizosaccharomyces</taxon>
    </lineage>
</organism>